<feature type="region of interest" description="Disordered" evidence="1">
    <location>
        <begin position="1052"/>
        <end position="1119"/>
    </location>
</feature>
<keyword evidence="2" id="KW-0812">Transmembrane</keyword>
<evidence type="ECO:0000256" key="2">
    <source>
        <dbReference type="SAM" id="Phobius"/>
    </source>
</evidence>
<dbReference type="EMBL" id="BLLK01000047">
    <property type="protein sequence ID" value="GFH53917.1"/>
    <property type="molecule type" value="Genomic_DNA"/>
</dbReference>
<feature type="transmembrane region" description="Helical" evidence="2">
    <location>
        <begin position="252"/>
        <end position="274"/>
    </location>
</feature>
<gene>
    <name evidence="3" type="ORF">CTEN210_10393</name>
</gene>
<keyword evidence="4" id="KW-1185">Reference proteome</keyword>
<dbReference type="Proteomes" id="UP001054902">
    <property type="component" value="Unassembled WGS sequence"/>
</dbReference>
<dbReference type="AlphaFoldDB" id="A0AAD3CXK6"/>
<feature type="compositionally biased region" description="Polar residues" evidence="1">
    <location>
        <begin position="1052"/>
        <end position="1064"/>
    </location>
</feature>
<comment type="caution">
    <text evidence="3">The sequence shown here is derived from an EMBL/GenBank/DDBJ whole genome shotgun (WGS) entry which is preliminary data.</text>
</comment>
<evidence type="ECO:0000313" key="4">
    <source>
        <dbReference type="Proteomes" id="UP001054902"/>
    </source>
</evidence>
<feature type="region of interest" description="Disordered" evidence="1">
    <location>
        <begin position="908"/>
        <end position="960"/>
    </location>
</feature>
<proteinExistence type="predicted"/>
<feature type="transmembrane region" description="Helical" evidence="2">
    <location>
        <begin position="341"/>
        <end position="365"/>
    </location>
</feature>
<evidence type="ECO:0000256" key="1">
    <source>
        <dbReference type="SAM" id="MobiDB-lite"/>
    </source>
</evidence>
<accession>A0AAD3CXK6</accession>
<keyword evidence="2" id="KW-0472">Membrane</keyword>
<feature type="region of interest" description="Disordered" evidence="1">
    <location>
        <begin position="770"/>
        <end position="805"/>
    </location>
</feature>
<feature type="region of interest" description="Disordered" evidence="1">
    <location>
        <begin position="391"/>
        <end position="414"/>
    </location>
</feature>
<organism evidence="3 4">
    <name type="scientific">Chaetoceros tenuissimus</name>
    <dbReference type="NCBI Taxonomy" id="426638"/>
    <lineage>
        <taxon>Eukaryota</taxon>
        <taxon>Sar</taxon>
        <taxon>Stramenopiles</taxon>
        <taxon>Ochrophyta</taxon>
        <taxon>Bacillariophyta</taxon>
        <taxon>Coscinodiscophyceae</taxon>
        <taxon>Chaetocerotophycidae</taxon>
        <taxon>Chaetocerotales</taxon>
        <taxon>Chaetocerotaceae</taxon>
        <taxon>Chaetoceros</taxon>
    </lineage>
</organism>
<name>A0AAD3CXK6_9STRA</name>
<feature type="compositionally biased region" description="Basic and acidic residues" evidence="1">
    <location>
        <begin position="921"/>
        <end position="932"/>
    </location>
</feature>
<keyword evidence="2" id="KW-1133">Transmembrane helix</keyword>
<feature type="compositionally biased region" description="Basic and acidic residues" evidence="1">
    <location>
        <begin position="1097"/>
        <end position="1107"/>
    </location>
</feature>
<feature type="compositionally biased region" description="Polar residues" evidence="1">
    <location>
        <begin position="950"/>
        <end position="960"/>
    </location>
</feature>
<feature type="compositionally biased region" description="Basic and acidic residues" evidence="1">
    <location>
        <begin position="1077"/>
        <end position="1088"/>
    </location>
</feature>
<reference evidence="3 4" key="1">
    <citation type="journal article" date="2021" name="Sci. Rep.">
        <title>The genome of the diatom Chaetoceros tenuissimus carries an ancient integrated fragment of an extant virus.</title>
        <authorList>
            <person name="Hongo Y."/>
            <person name="Kimura K."/>
            <person name="Takaki Y."/>
            <person name="Yoshida Y."/>
            <person name="Baba S."/>
            <person name="Kobayashi G."/>
            <person name="Nagasaki K."/>
            <person name="Hano T."/>
            <person name="Tomaru Y."/>
        </authorList>
    </citation>
    <scope>NUCLEOTIDE SEQUENCE [LARGE SCALE GENOMIC DNA]</scope>
    <source>
        <strain evidence="3 4">NIES-3715</strain>
    </source>
</reference>
<feature type="compositionally biased region" description="Basic and acidic residues" evidence="1">
    <location>
        <begin position="391"/>
        <end position="401"/>
    </location>
</feature>
<evidence type="ECO:0000313" key="3">
    <source>
        <dbReference type="EMBL" id="GFH53917.1"/>
    </source>
</evidence>
<feature type="compositionally biased region" description="Polar residues" evidence="1">
    <location>
        <begin position="779"/>
        <end position="792"/>
    </location>
</feature>
<protein>
    <submittedName>
        <fullName evidence="3">Uncharacterized protein</fullName>
    </submittedName>
</protein>
<sequence>MEALIQFQSSFIFPPACQQFFNANESKCPGAFAQKSESCSSSKDQSLYNELCRLVSIVPIKCKLDIIDLGTYDVQHESHWSQSPHASQNENSPLHVLPGNMLFHNGETSQLGYHTGTLDLDQNDRLSGAFLDVHIRSCEWFLPESQSQSNLDIKKKMRQLRGLVAIEPLTRNAMLEYEEFRASSSEKIMLVKPLDVHFSLDIDMDTFGDYNHQYPSNHSTPHTFGKIFESFSGNEAMSINDTALEYLHNDPVLVFLLCFLAIISICFADILVYVMRDPESAGKYPFLLGAVKSCCILVEKCVMTYIRVGCCYVESVCLGFVGLLKSMKKKVEFLFSQVKRLVVFLIVSMCQIFCRVKLLIFNMLVQVKCMFRSLTSKGISFVSRRGRDKKVDGDEYKKDSDPDPQSLSTPPLGENDKCSYPELCPTTIFSECEISEAKNCPIFDSPDGKYNSPESSPKRPTKVVDEISGDTCSHQSNTSFNYENHLISALTSDRGQCLSPSNSCVIEAVSSPCSELSDQITCANELPLGRIEKDLAPILDACEENEDVTAVEIINSEVVEKVCENFQGSSTTGITKSSNPSDSNNTDCCENDRNCTDDDEAILHLQSPVLQNFSDMNAKENENEGNNENVSSNNIEDENESFYKLDMIDGKQMGLHQNLMDDMDQSSQVYIDATESPDTKESRNHVKNSFVPNDISLEDTSPNDVEFSPKSYEEVNTLQDTIAQDSICSQCVGSYKDKETNKVVSSLKNEISSQTASTVPKLAHDISHDRCANSDETESNTATLEIQDTNEPTVEKTEDVENYQNKGSEERCITNAATSSLKLNCGSSSPIAHNQLESDSNPIVHNEVDDIFIMLKDKKEVEKEAKSSDKKVGEAEEEVDCTKDMVKATNTLALIRSCMEKQQKLKVEDNKMSLDSSSKQVEVEKRSSKEDSNCTPLKYNGKTHGAELDSPSSKAQSNCAQVQMQQELLAKLKTRSNYVDQTKSESILADSQTAPKSNVRKPKKIKTPKAFLESRETTMNFTPVKSPTLRTKIGNKNFSALMAKFNASENDGNLQGKNTVTPNVERTRRKIISPFQDADRKAQSENGKKIRPLAVQKENDREGKADEGASLSFLDEMLG</sequence>